<proteinExistence type="predicted"/>
<dbReference type="STRING" id="123320.SAMN06309945_2652"/>
<dbReference type="EMBL" id="FUZP01000003">
    <property type="protein sequence ID" value="SKC68594.1"/>
    <property type="molecule type" value="Genomic_DNA"/>
</dbReference>
<keyword evidence="2" id="KW-1185">Reference proteome</keyword>
<name>A0A1T5KXW6_9MICO</name>
<accession>A0A1T5KXW6</accession>
<dbReference type="AlphaFoldDB" id="A0A1T5KXW6"/>
<evidence type="ECO:0000313" key="1">
    <source>
        <dbReference type="EMBL" id="SKC68594.1"/>
    </source>
</evidence>
<protein>
    <recommendedName>
        <fullName evidence="3">Mannosyl-glycoprotein endo-beta-N-acetylglucosaminidase</fullName>
    </recommendedName>
</protein>
<reference evidence="1 2" key="1">
    <citation type="submission" date="2017-02" db="EMBL/GenBank/DDBJ databases">
        <authorList>
            <person name="Peterson S.W."/>
        </authorList>
    </citation>
    <scope>NUCLEOTIDE SEQUENCE [LARGE SCALE GENOMIC DNA]</scope>
    <source>
        <strain evidence="1 2">VKM Ac-2059</strain>
    </source>
</reference>
<organism evidence="1 2">
    <name type="scientific">Okibacterium fritillariae</name>
    <dbReference type="NCBI Taxonomy" id="123320"/>
    <lineage>
        <taxon>Bacteria</taxon>
        <taxon>Bacillati</taxon>
        <taxon>Actinomycetota</taxon>
        <taxon>Actinomycetes</taxon>
        <taxon>Micrococcales</taxon>
        <taxon>Microbacteriaceae</taxon>
        <taxon>Okibacterium</taxon>
    </lineage>
</organism>
<sequence length="183" mass="19512">MVTGIGGLTAAYFWAASGITSSMLAQPPAPLSTLDLYTPEQRANAETIIDVASAQGLGDDAATIGVMTAMGESGLRAINYGDLVGPDSRGLFQQRDNGHWGSLEQRMDPVHASTMFFRDLQKVPGWQALRPTEAAHAVQRNADSEHYTKFYGPARALVVAILDERAGRSTPTPTILPTEAPVS</sequence>
<dbReference type="Proteomes" id="UP000190857">
    <property type="component" value="Unassembled WGS sequence"/>
</dbReference>
<evidence type="ECO:0008006" key="3">
    <source>
        <dbReference type="Google" id="ProtNLM"/>
    </source>
</evidence>
<gene>
    <name evidence="1" type="ORF">SAMN06309945_2652</name>
</gene>
<evidence type="ECO:0000313" key="2">
    <source>
        <dbReference type="Proteomes" id="UP000190857"/>
    </source>
</evidence>